<organism evidence="1 2">
    <name type="scientific">Desulfatibacillum aliphaticivorans</name>
    <dbReference type="NCBI Taxonomy" id="218208"/>
    <lineage>
        <taxon>Bacteria</taxon>
        <taxon>Pseudomonadati</taxon>
        <taxon>Thermodesulfobacteriota</taxon>
        <taxon>Desulfobacteria</taxon>
        <taxon>Desulfobacterales</taxon>
        <taxon>Desulfatibacillaceae</taxon>
        <taxon>Desulfatibacillum</taxon>
    </lineage>
</organism>
<sequence length="674" mass="74274">MLMAKGSIPKIITYLTRWDYKHLLTVASVCILLAAFSAGCESDGHEYPRPNNAVPTTLDRMISFPYAHSAADAKASDPPDSPNGSHGLAITELCKVSEYDVLGYGAWTFGAPLPLKKRLDIMPDGYVMPPSEERAKFLQFFTISDIHITDEEAPNQLIYLQQLDGPNSGHNSSIYSPVMMYTTQVLDAAIRTVNALNEESQFDFGISLGDTCNSTSYNELRWYVDVLDGQYITPSSGDHAGADDVDHQKPFQAQGLDLSIPWYQTMGNHDHFYIGSFPVDADPSLGIRDSYIADTVWNAANILQPDLAAFPVLFDMQNLTDLPSYYMGVIDGTTPYGDIIYKGDTTDPEFAGGAPAVAADPDRRSLLRTEWIQEFFNTSSYPVGHGFNLVDPAQPDGFTCYSFLPKANIPLKVIVLDNTQSENDGSNDIHGHGYLDAARWAWLQDELAAGQAANQLMIIACHVPIAVSAIGSELEWWQSEAGIDPEYQNAATLPELVETLQNSTNLLMVIAGHRHMNIVKAFVSPDPDKPEMGFWQVETSSLRDFPQQLRTFEIYLNSDYTVSIKTINVDPIMEKGSPAATSRKYAIAAQQILQNDITVNCPNIAMVSGVIPVVSMDPTRPQGTPTEEEPFTDPSIQFVDLSEDGVPFNASYNALLFKQLSPEMVTALQAQFQQ</sequence>
<reference evidence="1 2" key="1">
    <citation type="journal article" date="2012" name="Environ. Microbiol.">
        <title>The genome sequence of Desulfatibacillum alkenivorans AK-01: a blueprint for anaerobic alkane oxidation.</title>
        <authorList>
            <person name="Callaghan A.V."/>
            <person name="Morris B.E."/>
            <person name="Pereira I.A."/>
            <person name="McInerney M.J."/>
            <person name="Austin R.N."/>
            <person name="Groves J.T."/>
            <person name="Kukor J.J."/>
            <person name="Suflita J.M."/>
            <person name="Young L.Y."/>
            <person name="Zylstra G.J."/>
            <person name="Wawrik B."/>
        </authorList>
    </citation>
    <scope>NUCLEOTIDE SEQUENCE [LARGE SCALE GENOMIC DNA]</scope>
    <source>
        <strain evidence="1 2">AK-01</strain>
    </source>
</reference>
<dbReference type="KEGG" id="dal:Dalk_4866"/>
<dbReference type="NCBIfam" id="TIGR03768">
    <property type="entry name" value="RPA4764"/>
    <property type="match status" value="1"/>
</dbReference>
<accession>B8FDB1</accession>
<evidence type="ECO:0000313" key="2">
    <source>
        <dbReference type="Proteomes" id="UP000000739"/>
    </source>
</evidence>
<proteinExistence type="predicted"/>
<dbReference type="InterPro" id="IPR029052">
    <property type="entry name" value="Metallo-depent_PP-like"/>
</dbReference>
<dbReference type="Gene3D" id="3.60.21.10">
    <property type="match status" value="1"/>
</dbReference>
<dbReference type="SUPFAM" id="SSF56300">
    <property type="entry name" value="Metallo-dependent phosphatases"/>
    <property type="match status" value="1"/>
</dbReference>
<keyword evidence="2" id="KW-1185">Reference proteome</keyword>
<dbReference type="eggNOG" id="COG1409">
    <property type="taxonomic scope" value="Bacteria"/>
</dbReference>
<gene>
    <name evidence="1" type="ordered locus">Dalk_4866</name>
</gene>
<dbReference type="EMBL" id="CP001322">
    <property type="protein sequence ID" value="ACL06542.1"/>
    <property type="molecule type" value="Genomic_DNA"/>
</dbReference>
<protein>
    <submittedName>
        <fullName evidence="1">Metallophosphoesterase</fullName>
    </submittedName>
</protein>
<dbReference type="Proteomes" id="UP000000739">
    <property type="component" value="Chromosome"/>
</dbReference>
<name>B8FDB1_DESAL</name>
<dbReference type="InterPro" id="IPR022507">
    <property type="entry name" value="Metallophosphoesterase_RPA4764"/>
</dbReference>
<evidence type="ECO:0000313" key="1">
    <source>
        <dbReference type="EMBL" id="ACL06542.1"/>
    </source>
</evidence>
<dbReference type="AlphaFoldDB" id="B8FDB1"/>
<dbReference type="HOGENOM" id="CLU_018956_0_0_7"/>